<keyword evidence="1" id="KW-0812">Transmembrane</keyword>
<keyword evidence="1" id="KW-1133">Transmembrane helix</keyword>
<feature type="transmembrane region" description="Helical" evidence="1">
    <location>
        <begin position="20"/>
        <end position="40"/>
    </location>
</feature>
<evidence type="ECO:0000256" key="1">
    <source>
        <dbReference type="SAM" id="Phobius"/>
    </source>
</evidence>
<feature type="transmembrane region" description="Helical" evidence="1">
    <location>
        <begin position="140"/>
        <end position="164"/>
    </location>
</feature>
<dbReference type="AlphaFoldDB" id="A0A2M8G1E9"/>
<organism evidence="2 3">
    <name type="scientific">Candidatus Colwellbacteria bacterium CG_4_9_14_0_2_um_filter_50_12</name>
    <dbReference type="NCBI Taxonomy" id="1974538"/>
    <lineage>
        <taxon>Bacteria</taxon>
        <taxon>Candidatus Colwelliibacteriota</taxon>
    </lineage>
</organism>
<reference evidence="3" key="1">
    <citation type="submission" date="2017-09" db="EMBL/GenBank/DDBJ databases">
        <title>Depth-based differentiation of microbial function through sediment-hosted aquifers and enrichment of novel symbionts in the deep terrestrial subsurface.</title>
        <authorList>
            <person name="Probst A.J."/>
            <person name="Ladd B."/>
            <person name="Jarett J.K."/>
            <person name="Geller-Mcgrath D.E."/>
            <person name="Sieber C.M.K."/>
            <person name="Emerson J.B."/>
            <person name="Anantharaman K."/>
            <person name="Thomas B.C."/>
            <person name="Malmstrom R."/>
            <person name="Stieglmeier M."/>
            <person name="Klingl A."/>
            <person name="Woyke T."/>
            <person name="Ryan C.M."/>
            <person name="Banfield J.F."/>
        </authorList>
    </citation>
    <scope>NUCLEOTIDE SEQUENCE [LARGE SCALE GENOMIC DNA]</scope>
</reference>
<keyword evidence="1" id="KW-0472">Membrane</keyword>
<gene>
    <name evidence="2" type="ORF">CO020_00465</name>
</gene>
<accession>A0A2M8G1E9</accession>
<dbReference type="Proteomes" id="UP000229674">
    <property type="component" value="Unassembled WGS sequence"/>
</dbReference>
<proteinExistence type="predicted"/>
<sequence>MILATHAVVGAAIGRLIPNPLVAFLVGFISHFAIDAIPHWQYRLASMVHRNGPMEDDMVINRKFIWDLARTGLDFAAGMVLSILLFQGTNNLSHISIPLVAGAVGGVLPDALQFAYFKIRREPFTTLQKLHNRAHSKEHLNAFPYGLVWQTLVAAIAVIVSKLIL</sequence>
<dbReference type="EMBL" id="PFQX01000020">
    <property type="protein sequence ID" value="PJC65473.1"/>
    <property type="molecule type" value="Genomic_DNA"/>
</dbReference>
<comment type="caution">
    <text evidence="2">The sequence shown here is derived from an EMBL/GenBank/DDBJ whole genome shotgun (WGS) entry which is preliminary data.</text>
</comment>
<name>A0A2M8G1E9_9BACT</name>
<protein>
    <recommendedName>
        <fullName evidence="4">DUF3307 domain-containing protein</fullName>
    </recommendedName>
</protein>
<evidence type="ECO:0000313" key="2">
    <source>
        <dbReference type="EMBL" id="PJC65473.1"/>
    </source>
</evidence>
<evidence type="ECO:0000313" key="3">
    <source>
        <dbReference type="Proteomes" id="UP000229674"/>
    </source>
</evidence>
<evidence type="ECO:0008006" key="4">
    <source>
        <dbReference type="Google" id="ProtNLM"/>
    </source>
</evidence>
<feature type="transmembrane region" description="Helical" evidence="1">
    <location>
        <begin position="95"/>
        <end position="119"/>
    </location>
</feature>